<gene>
    <name evidence="1" type="ORF">METZ01_LOCUS56661</name>
</gene>
<reference evidence="1" key="1">
    <citation type="submission" date="2018-05" db="EMBL/GenBank/DDBJ databases">
        <authorList>
            <person name="Lanie J.A."/>
            <person name="Ng W.-L."/>
            <person name="Kazmierczak K.M."/>
            <person name="Andrzejewski T.M."/>
            <person name="Davidsen T.M."/>
            <person name="Wayne K.J."/>
            <person name="Tettelin H."/>
            <person name="Glass J.I."/>
            <person name="Rusch D."/>
            <person name="Podicherti R."/>
            <person name="Tsui H.-C.T."/>
            <person name="Winkler M.E."/>
        </authorList>
    </citation>
    <scope>NUCLEOTIDE SEQUENCE</scope>
</reference>
<sequence length="74" mass="8493">VSESVIKSFLSGISDVERSIKIWLTDLKVDNRFALTFEFFGLSKGLERCFSTQICLARCELCQDWAAFRIRALI</sequence>
<feature type="non-terminal residue" evidence="1">
    <location>
        <position position="1"/>
    </location>
</feature>
<protein>
    <submittedName>
        <fullName evidence="1">Uncharacterized protein</fullName>
    </submittedName>
</protein>
<proteinExistence type="predicted"/>
<dbReference type="EMBL" id="UINC01003154">
    <property type="protein sequence ID" value="SVA03807.1"/>
    <property type="molecule type" value="Genomic_DNA"/>
</dbReference>
<dbReference type="AlphaFoldDB" id="A0A381SN46"/>
<accession>A0A381SN46</accession>
<organism evidence="1">
    <name type="scientific">marine metagenome</name>
    <dbReference type="NCBI Taxonomy" id="408172"/>
    <lineage>
        <taxon>unclassified sequences</taxon>
        <taxon>metagenomes</taxon>
        <taxon>ecological metagenomes</taxon>
    </lineage>
</organism>
<evidence type="ECO:0000313" key="1">
    <source>
        <dbReference type="EMBL" id="SVA03807.1"/>
    </source>
</evidence>
<name>A0A381SN46_9ZZZZ</name>